<keyword evidence="2" id="KW-1185">Reference proteome</keyword>
<protein>
    <submittedName>
        <fullName evidence="1">Uncharacterized protein</fullName>
    </submittedName>
</protein>
<dbReference type="AlphaFoldDB" id="R4YYZ6"/>
<accession>R4YYZ6</accession>
<evidence type="ECO:0000313" key="1">
    <source>
        <dbReference type="EMBL" id="CCM63615.1"/>
    </source>
</evidence>
<reference evidence="1 2" key="1">
    <citation type="journal article" date="2013" name="ISME J.">
        <title>Metabolic model for the filamentous 'Candidatus Microthrix parvicella' based on genomic and metagenomic analyses.</title>
        <authorList>
            <person name="Jon McIlroy S."/>
            <person name="Kristiansen R."/>
            <person name="Albertsen M."/>
            <person name="Michael Karst S."/>
            <person name="Rossetti S."/>
            <person name="Lund Nielsen J."/>
            <person name="Tandoi V."/>
            <person name="James Seviour R."/>
            <person name="Nielsen P.H."/>
        </authorList>
    </citation>
    <scope>NUCLEOTIDE SEQUENCE [LARGE SCALE GENOMIC DNA]</scope>
    <source>
        <strain evidence="1 2">RN1</strain>
    </source>
</reference>
<dbReference type="Proteomes" id="UP000018291">
    <property type="component" value="Unassembled WGS sequence"/>
</dbReference>
<sequence length="76" mass="8300">MARPHPRPSLCAPVVRDGRNLISPSRWVPSRLGYHRFGDRPIGGAEIAESSLIIGSGRAEEGRGHADLRHLPKLVV</sequence>
<dbReference type="EMBL" id="CANL01000018">
    <property type="protein sequence ID" value="CCM63615.1"/>
    <property type="molecule type" value="Genomic_DNA"/>
</dbReference>
<gene>
    <name evidence="1" type="ORF">BN381_250108</name>
</gene>
<proteinExistence type="predicted"/>
<comment type="caution">
    <text evidence="1">The sequence shown here is derived from an EMBL/GenBank/DDBJ whole genome shotgun (WGS) entry which is preliminary data.</text>
</comment>
<evidence type="ECO:0000313" key="2">
    <source>
        <dbReference type="Proteomes" id="UP000018291"/>
    </source>
</evidence>
<name>R4YYZ6_9ACTN</name>
<organism evidence="1 2">
    <name type="scientific">Candidatus Neomicrothrix parvicella RN1</name>
    <dbReference type="NCBI Taxonomy" id="1229780"/>
    <lineage>
        <taxon>Bacteria</taxon>
        <taxon>Bacillati</taxon>
        <taxon>Actinomycetota</taxon>
        <taxon>Acidimicrobiia</taxon>
        <taxon>Acidimicrobiales</taxon>
        <taxon>Microthrixaceae</taxon>
        <taxon>Candidatus Neomicrothrix</taxon>
    </lineage>
</organism>
<dbReference type="HOGENOM" id="CLU_2647792_0_0_11"/>